<feature type="compositionally biased region" description="Basic and acidic residues" evidence="1">
    <location>
        <begin position="10"/>
        <end position="36"/>
    </location>
</feature>
<comment type="caution">
    <text evidence="2">The sequence shown here is derived from an EMBL/GenBank/DDBJ whole genome shotgun (WGS) entry which is preliminary data.</text>
</comment>
<dbReference type="AlphaFoldDB" id="A0A9X1YRI4"/>
<organism evidence="2 3">
    <name type="scientific">Scleromatobacter humisilvae</name>
    <dbReference type="NCBI Taxonomy" id="2897159"/>
    <lineage>
        <taxon>Bacteria</taxon>
        <taxon>Pseudomonadati</taxon>
        <taxon>Pseudomonadota</taxon>
        <taxon>Betaproteobacteria</taxon>
        <taxon>Burkholderiales</taxon>
        <taxon>Sphaerotilaceae</taxon>
        <taxon>Scleromatobacter</taxon>
    </lineage>
</organism>
<feature type="compositionally biased region" description="Pro residues" evidence="1">
    <location>
        <begin position="84"/>
        <end position="96"/>
    </location>
</feature>
<sequence length="192" mass="21058">MKQKGTDAQTHTRTDAERAQDEFLARSHKAIEEGIRDGSGITPEELHRRMGERLEAARRQLAARGAQGDASWPASSGNSRCRTPAPPSSGHPMPGPSGHPIVARALELARLQPHSATRDILDAAMEGHHRTHPDFECESCDFNDWLDPPSPFAALLRAAFGAHLDQAEVNAESPRWQADVIDAFATRYGLWV</sequence>
<protein>
    <submittedName>
        <fullName evidence="2">Uncharacterized protein</fullName>
    </submittedName>
</protein>
<dbReference type="EMBL" id="JAJLJH010000004">
    <property type="protein sequence ID" value="MCK9687321.1"/>
    <property type="molecule type" value="Genomic_DNA"/>
</dbReference>
<accession>A0A9X1YRI4</accession>
<dbReference type="RefSeq" id="WP_275683361.1">
    <property type="nucleotide sequence ID" value="NZ_JAJLJH010000004.1"/>
</dbReference>
<reference evidence="2" key="1">
    <citation type="submission" date="2021-11" db="EMBL/GenBank/DDBJ databases">
        <title>BS-T2-15 a new species belonging to the Comamonadaceae family isolated from the soil of a French oak forest.</title>
        <authorList>
            <person name="Mieszkin S."/>
            <person name="Alain K."/>
        </authorList>
    </citation>
    <scope>NUCLEOTIDE SEQUENCE</scope>
    <source>
        <strain evidence="2">BS-T2-15</strain>
    </source>
</reference>
<gene>
    <name evidence="2" type="ORF">LPC04_16565</name>
</gene>
<evidence type="ECO:0000313" key="2">
    <source>
        <dbReference type="EMBL" id="MCK9687321.1"/>
    </source>
</evidence>
<keyword evidence="3" id="KW-1185">Reference proteome</keyword>
<dbReference type="Proteomes" id="UP001139353">
    <property type="component" value="Unassembled WGS sequence"/>
</dbReference>
<evidence type="ECO:0000256" key="1">
    <source>
        <dbReference type="SAM" id="MobiDB-lite"/>
    </source>
</evidence>
<feature type="compositionally biased region" description="Basic and acidic residues" evidence="1">
    <location>
        <begin position="44"/>
        <end position="58"/>
    </location>
</feature>
<feature type="region of interest" description="Disordered" evidence="1">
    <location>
        <begin position="1"/>
        <end position="96"/>
    </location>
</feature>
<proteinExistence type="predicted"/>
<name>A0A9X1YRI4_9BURK</name>
<evidence type="ECO:0000313" key="3">
    <source>
        <dbReference type="Proteomes" id="UP001139353"/>
    </source>
</evidence>